<evidence type="ECO:0000313" key="8">
    <source>
        <dbReference type="EMBL" id="MQY50218.1"/>
    </source>
</evidence>
<feature type="signal peptide" evidence="6">
    <location>
        <begin position="1"/>
        <end position="26"/>
    </location>
</feature>
<keyword evidence="6" id="KW-0732">Signal</keyword>
<dbReference type="OrthoDB" id="5337932at2"/>
<dbReference type="Proteomes" id="UP000480275">
    <property type="component" value="Unassembled WGS sequence"/>
</dbReference>
<comment type="caution">
    <text evidence="8">The sequence shown here is derived from an EMBL/GenBank/DDBJ whole genome shotgun (WGS) entry which is preliminary data.</text>
</comment>
<dbReference type="GO" id="GO:0020037">
    <property type="term" value="F:heme binding"/>
    <property type="evidence" value="ECO:0007669"/>
    <property type="project" value="InterPro"/>
</dbReference>
<reference evidence="8 9" key="1">
    <citation type="submission" date="2019-10" db="EMBL/GenBank/DDBJ databases">
        <title>Whole-genome sequence of the purple nonsulfur photosynthetic bacterium Rhodocyclus tenuis.</title>
        <authorList>
            <person name="Kyndt J.A."/>
            <person name="Meyer T.E."/>
        </authorList>
    </citation>
    <scope>NUCLEOTIDE SEQUENCE [LARGE SCALE GENOMIC DNA]</scope>
    <source>
        <strain evidence="8 9">DSM 110</strain>
    </source>
</reference>
<dbReference type="SMART" id="SM00887">
    <property type="entry name" value="EB_dh"/>
    <property type="match status" value="1"/>
</dbReference>
<keyword evidence="1" id="KW-0813">Transport</keyword>
<sequence>MQPSTRLARVLPLVLPLALACGAAFAAPDWSKIPAREITVFHAGATSFEWIGSEHPGASIVKAGQPCIICHETKKGLDYTAKKLAAREPDAQAMPKTVSFPVSVQAAVEQGTLNVRLSFIPPADAKAGNDAANELKAAIMLLDDKVPQANLAGCWTSCHKDMRGMPGGDAKKGKYVSAGSFELLQWKSGKTLAALPAGVKVDSGKDGARTTVTFTRKLGGAVVEGRSVPFGIAIHANRAAGRMHYVSLGYRLGIGAAGEVQAVKQ</sequence>
<evidence type="ECO:0000256" key="2">
    <source>
        <dbReference type="ARBA" id="ARBA00022617"/>
    </source>
</evidence>
<keyword evidence="5" id="KW-0408">Iron</keyword>
<organism evidence="8 9">
    <name type="scientific">Rhodocyclus tenuis</name>
    <name type="common">Rhodospirillum tenue</name>
    <dbReference type="NCBI Taxonomy" id="1066"/>
    <lineage>
        <taxon>Bacteria</taxon>
        <taxon>Pseudomonadati</taxon>
        <taxon>Pseudomonadota</taxon>
        <taxon>Betaproteobacteria</taxon>
        <taxon>Rhodocyclales</taxon>
        <taxon>Rhodocyclaceae</taxon>
        <taxon>Rhodocyclus</taxon>
    </lineage>
</organism>
<proteinExistence type="predicted"/>
<evidence type="ECO:0000259" key="7">
    <source>
        <dbReference type="SMART" id="SM00887"/>
    </source>
</evidence>
<evidence type="ECO:0000256" key="3">
    <source>
        <dbReference type="ARBA" id="ARBA00022723"/>
    </source>
</evidence>
<dbReference type="AlphaFoldDB" id="A0A6L5JVL9"/>
<evidence type="ECO:0000313" key="9">
    <source>
        <dbReference type="Proteomes" id="UP000480275"/>
    </source>
</evidence>
<name>A0A6L5JVL9_RHOTE</name>
<feature type="chain" id="PRO_5026855292" description="Cytochrome c-552/DMSO reductase-like haem-binding domain-containing protein" evidence="6">
    <location>
        <begin position="27"/>
        <end position="265"/>
    </location>
</feature>
<evidence type="ECO:0000256" key="5">
    <source>
        <dbReference type="ARBA" id="ARBA00023004"/>
    </source>
</evidence>
<keyword evidence="2" id="KW-0349">Heme</keyword>
<dbReference type="PROSITE" id="PS51257">
    <property type="entry name" value="PROKAR_LIPOPROTEIN"/>
    <property type="match status" value="1"/>
</dbReference>
<gene>
    <name evidence="8" type="ORF">GHK24_00265</name>
</gene>
<dbReference type="InterPro" id="IPR019020">
    <property type="entry name" value="Cyt-c552/DMSO_Rdtase_haem-bd"/>
</dbReference>
<dbReference type="GO" id="GO:0046872">
    <property type="term" value="F:metal ion binding"/>
    <property type="evidence" value="ECO:0007669"/>
    <property type="project" value="UniProtKB-KW"/>
</dbReference>
<evidence type="ECO:0000256" key="6">
    <source>
        <dbReference type="SAM" id="SignalP"/>
    </source>
</evidence>
<evidence type="ECO:0000256" key="4">
    <source>
        <dbReference type="ARBA" id="ARBA00022982"/>
    </source>
</evidence>
<keyword evidence="3" id="KW-0479">Metal-binding</keyword>
<keyword evidence="4" id="KW-0249">Electron transport</keyword>
<accession>A0A6L5JVL9</accession>
<evidence type="ECO:0000256" key="1">
    <source>
        <dbReference type="ARBA" id="ARBA00022448"/>
    </source>
</evidence>
<protein>
    <recommendedName>
        <fullName evidence="7">Cytochrome c-552/DMSO reductase-like haem-binding domain-containing protein</fullName>
    </recommendedName>
</protein>
<dbReference type="EMBL" id="WIXJ01000001">
    <property type="protein sequence ID" value="MQY50218.1"/>
    <property type="molecule type" value="Genomic_DNA"/>
</dbReference>
<feature type="domain" description="Cytochrome c-552/DMSO reductase-like haem-binding" evidence="7">
    <location>
        <begin position="27"/>
        <end position="247"/>
    </location>
</feature>